<evidence type="ECO:0000313" key="3">
    <source>
        <dbReference type="EMBL" id="AWM13238.1"/>
    </source>
</evidence>
<feature type="domain" description="Transglutaminase-like" evidence="2">
    <location>
        <begin position="114"/>
        <end position="180"/>
    </location>
</feature>
<dbReference type="InterPro" id="IPR002931">
    <property type="entry name" value="Transglutaminase-like"/>
</dbReference>
<accession>A0A2U8QSW9</accession>
<sequence length="331" mass="38630">MKSILILFLFLFFTTANAQISDFNSIDLKKADNIAKLNDGENLENLPVLSYKLTHKLSTDIEKFRAIFYWVCHNISADDFLNSKVIQMRKKFQNDSLAYIAWSNKHKKKTFKKLIKQKTTACTGYAYLVKELCFFANIKCEIINGYGRTSDDNVKSLDLVNHSWNAVQVNNKWYLCDATWASGYLNEKGYFIKEYNDGYFLTEPNLFEKNHIPEDSKWALKTNSKETKEIFPLVYGETFKLNIDPILPNEMINRFKIGEEIAFSYKSSNSEYKTSLVELIGSREIPFEIYNIQKKDDITSFVYKFNKKGNYDVHLKINDYIVATYIIKIVD</sequence>
<dbReference type="RefSeq" id="WP_109568641.1">
    <property type="nucleotide sequence ID" value="NZ_CP029463.1"/>
</dbReference>
<dbReference type="PANTHER" id="PTHR46333:SF2">
    <property type="entry name" value="CYTOKINESIS PROTEIN 3"/>
    <property type="match status" value="1"/>
</dbReference>
<protein>
    <recommendedName>
        <fullName evidence="2">Transglutaminase-like domain-containing protein</fullName>
    </recommendedName>
</protein>
<keyword evidence="1" id="KW-0732">Signal</keyword>
<dbReference type="SUPFAM" id="SSF54001">
    <property type="entry name" value="Cysteine proteinases"/>
    <property type="match status" value="1"/>
</dbReference>
<dbReference type="Proteomes" id="UP000245429">
    <property type="component" value="Chromosome"/>
</dbReference>
<feature type="chain" id="PRO_5016177173" description="Transglutaminase-like domain-containing protein" evidence="1">
    <location>
        <begin position="19"/>
        <end position="331"/>
    </location>
</feature>
<dbReference type="Pfam" id="PF01841">
    <property type="entry name" value="Transglut_core"/>
    <property type="match status" value="1"/>
</dbReference>
<feature type="signal peptide" evidence="1">
    <location>
        <begin position="1"/>
        <end position="18"/>
    </location>
</feature>
<dbReference type="KEGG" id="fse:DI487_04730"/>
<dbReference type="AlphaFoldDB" id="A0A2U8QSW9"/>
<proteinExistence type="predicted"/>
<dbReference type="EMBL" id="CP029463">
    <property type="protein sequence ID" value="AWM13238.1"/>
    <property type="molecule type" value="Genomic_DNA"/>
</dbReference>
<dbReference type="SMART" id="SM00460">
    <property type="entry name" value="TGc"/>
    <property type="match status" value="1"/>
</dbReference>
<evidence type="ECO:0000313" key="4">
    <source>
        <dbReference type="Proteomes" id="UP000245429"/>
    </source>
</evidence>
<dbReference type="InterPro" id="IPR052557">
    <property type="entry name" value="CAP/Cytokinesis_protein"/>
</dbReference>
<dbReference type="InterPro" id="IPR038765">
    <property type="entry name" value="Papain-like_cys_pep_sf"/>
</dbReference>
<evidence type="ECO:0000259" key="2">
    <source>
        <dbReference type="SMART" id="SM00460"/>
    </source>
</evidence>
<dbReference type="OrthoDB" id="9788327at2"/>
<dbReference type="Gene3D" id="3.10.620.30">
    <property type="match status" value="1"/>
</dbReference>
<dbReference type="GO" id="GO:0005737">
    <property type="term" value="C:cytoplasm"/>
    <property type="evidence" value="ECO:0007669"/>
    <property type="project" value="TreeGrafter"/>
</dbReference>
<dbReference type="PANTHER" id="PTHR46333">
    <property type="entry name" value="CYTOKINESIS PROTEIN 3"/>
    <property type="match status" value="1"/>
</dbReference>
<keyword evidence="4" id="KW-1185">Reference proteome</keyword>
<name>A0A2U8QSW9_9FLAO</name>
<organism evidence="3 4">
    <name type="scientific">Flavobacterium sediminis</name>
    <dbReference type="NCBI Taxonomy" id="2201181"/>
    <lineage>
        <taxon>Bacteria</taxon>
        <taxon>Pseudomonadati</taxon>
        <taxon>Bacteroidota</taxon>
        <taxon>Flavobacteriia</taxon>
        <taxon>Flavobacteriales</taxon>
        <taxon>Flavobacteriaceae</taxon>
        <taxon>Flavobacterium</taxon>
    </lineage>
</organism>
<reference evidence="3 4" key="1">
    <citation type="submission" date="2018-05" db="EMBL/GenBank/DDBJ databases">
        <title>Flavobacterium sp. MEBiC07310.</title>
        <authorList>
            <person name="Baek K."/>
        </authorList>
    </citation>
    <scope>NUCLEOTIDE SEQUENCE [LARGE SCALE GENOMIC DNA]</scope>
    <source>
        <strain evidence="3 4">MEBiC07310</strain>
    </source>
</reference>
<evidence type="ECO:0000256" key="1">
    <source>
        <dbReference type="SAM" id="SignalP"/>
    </source>
</evidence>
<gene>
    <name evidence="3" type="ORF">DI487_04730</name>
</gene>